<dbReference type="SUPFAM" id="SSF48452">
    <property type="entry name" value="TPR-like"/>
    <property type="match status" value="1"/>
</dbReference>
<dbReference type="SUPFAM" id="SSF53756">
    <property type="entry name" value="UDP-Glycosyltransferase/glycogen phosphorylase"/>
    <property type="match status" value="1"/>
</dbReference>
<evidence type="ECO:0000256" key="1">
    <source>
        <dbReference type="PROSITE-ProRule" id="PRU00339"/>
    </source>
</evidence>
<dbReference type="EMBL" id="JACIIZ010000018">
    <property type="protein sequence ID" value="MBB6254652.1"/>
    <property type="molecule type" value="Genomic_DNA"/>
</dbReference>
<feature type="repeat" description="TPR" evidence="1">
    <location>
        <begin position="193"/>
        <end position="226"/>
    </location>
</feature>
<proteinExistence type="predicted"/>
<dbReference type="RefSeq" id="WP_184807173.1">
    <property type="nucleotide sequence ID" value="NZ_JACIIZ010000018.1"/>
</dbReference>
<dbReference type="Proteomes" id="UP000539175">
    <property type="component" value="Unassembled WGS sequence"/>
</dbReference>
<dbReference type="PROSITE" id="PS50005">
    <property type="entry name" value="TPR"/>
    <property type="match status" value="2"/>
</dbReference>
<dbReference type="SMART" id="SM00028">
    <property type="entry name" value="TPR"/>
    <property type="match status" value="7"/>
</dbReference>
<dbReference type="Gene3D" id="3.40.50.2000">
    <property type="entry name" value="Glycogen Phosphorylase B"/>
    <property type="match status" value="1"/>
</dbReference>
<dbReference type="InterPro" id="IPR019734">
    <property type="entry name" value="TPR_rpt"/>
</dbReference>
<dbReference type="AlphaFoldDB" id="A0A7X0EF60"/>
<keyword evidence="3" id="KW-1185">Reference proteome</keyword>
<organism evidence="2 3">
    <name type="scientific">Nitrospirillum iridis</name>
    <dbReference type="NCBI Taxonomy" id="765888"/>
    <lineage>
        <taxon>Bacteria</taxon>
        <taxon>Pseudomonadati</taxon>
        <taxon>Pseudomonadota</taxon>
        <taxon>Alphaproteobacteria</taxon>
        <taxon>Rhodospirillales</taxon>
        <taxon>Azospirillaceae</taxon>
        <taxon>Nitrospirillum</taxon>
    </lineage>
</organism>
<accession>A0A7X0EF60</accession>
<feature type="repeat" description="TPR" evidence="1">
    <location>
        <begin position="261"/>
        <end position="294"/>
    </location>
</feature>
<gene>
    <name evidence="2" type="ORF">FHS74_005242</name>
</gene>
<evidence type="ECO:0000313" key="2">
    <source>
        <dbReference type="EMBL" id="MBB6254652.1"/>
    </source>
</evidence>
<dbReference type="Pfam" id="PF13432">
    <property type="entry name" value="TPR_16"/>
    <property type="match status" value="4"/>
</dbReference>
<protein>
    <submittedName>
        <fullName evidence="2">Tetratricopeptide (TPR) repeat protein</fullName>
    </submittedName>
</protein>
<dbReference type="InterPro" id="IPR011990">
    <property type="entry name" value="TPR-like_helical_dom_sf"/>
</dbReference>
<sequence length="657" mass="70656">MAKAPPFRPPPGPKRAQPQSAVARDFAAAVEAHNAGRLDEAERHYRAVLARQPRHADSLSFLGVLLLSRGGQEAEAIRLTGDALAQDKRNLAYLVHHANALQAAERLDEAKSVYERALVAHPRSADAATNLGALLRVLGRPADAEACHRRALADDPGHAVAHLNLAAALTDLNRKPEAMASLVGAIRLNPSLVEAHQNLGTLLMEAGRWRDAITALTHAQGLAPARADLQSALGSALLGADRLMEAVTWQRRAVASAPDNADYRFNLGNSLVALDRAREAAAAFQEALRLRPSHFAAATNLSHALAQFATPAEREALLTEAAEAGKLAAARFSRGVLRLEQGRLTQGWPDYDARFAGELARHGRRLDVPLWQGADIPNRTVLIWREQGIGDEIMFATALAHLARRHARMRFVFECTGRLEGLFVRAFADLPNLEVRVETAGDAGADMHRPLGGVSSLLRARLSAFADTGLPLRPDLERVAMWGPRLASLPPGLRVGLCWRSRLATRDRKASYLSAPDLAPLIAVPGIQWVNLQAGLEPAESAVFDRLGRCLHRWDDLDLVDDLEGLAALSAQLDLVISAPTAVAEMAAAVGTPTWRLAPGRDWTSLGTAVRPWYPAQRLVVPPQAASFAQLPGHVAALLAALRLSIGSVTGPRIGAQ</sequence>
<keyword evidence="1" id="KW-0802">TPR repeat</keyword>
<name>A0A7X0EF60_9PROT</name>
<dbReference type="PANTHER" id="PTHR44998:SF1">
    <property type="entry name" value="UDP-N-ACETYLGLUCOSAMINE--PEPTIDE N-ACETYLGLUCOSAMINYLTRANSFERASE 110 KDA SUBUNIT"/>
    <property type="match status" value="1"/>
</dbReference>
<comment type="caution">
    <text evidence="2">The sequence shown here is derived from an EMBL/GenBank/DDBJ whole genome shotgun (WGS) entry which is preliminary data.</text>
</comment>
<dbReference type="Gene3D" id="1.25.40.10">
    <property type="entry name" value="Tetratricopeptide repeat domain"/>
    <property type="match status" value="4"/>
</dbReference>
<reference evidence="2 3" key="1">
    <citation type="submission" date="2020-08" db="EMBL/GenBank/DDBJ databases">
        <title>Genomic Encyclopedia of Type Strains, Phase IV (KMG-IV): sequencing the most valuable type-strain genomes for metagenomic binning, comparative biology and taxonomic classification.</title>
        <authorList>
            <person name="Goeker M."/>
        </authorList>
    </citation>
    <scope>NUCLEOTIDE SEQUENCE [LARGE SCALE GENOMIC DNA]</scope>
    <source>
        <strain evidence="2 3">DSM 22198</strain>
    </source>
</reference>
<evidence type="ECO:0000313" key="3">
    <source>
        <dbReference type="Proteomes" id="UP000539175"/>
    </source>
</evidence>
<dbReference type="PANTHER" id="PTHR44998">
    <property type="match status" value="1"/>
</dbReference>